<keyword evidence="1" id="KW-0812">Transmembrane</keyword>
<protein>
    <submittedName>
        <fullName evidence="2">Uncharacterized protein</fullName>
    </submittedName>
</protein>
<gene>
    <name evidence="2" type="ORF">GQ43DRAFT_497868</name>
</gene>
<organism evidence="2 3">
    <name type="scientific">Delitschia confertaspora ATCC 74209</name>
    <dbReference type="NCBI Taxonomy" id="1513339"/>
    <lineage>
        <taxon>Eukaryota</taxon>
        <taxon>Fungi</taxon>
        <taxon>Dikarya</taxon>
        <taxon>Ascomycota</taxon>
        <taxon>Pezizomycotina</taxon>
        <taxon>Dothideomycetes</taxon>
        <taxon>Pleosporomycetidae</taxon>
        <taxon>Pleosporales</taxon>
        <taxon>Delitschiaceae</taxon>
        <taxon>Delitschia</taxon>
    </lineage>
</organism>
<evidence type="ECO:0000313" key="2">
    <source>
        <dbReference type="EMBL" id="KAF2196768.1"/>
    </source>
</evidence>
<proteinExistence type="predicted"/>
<evidence type="ECO:0000313" key="3">
    <source>
        <dbReference type="Proteomes" id="UP000799536"/>
    </source>
</evidence>
<dbReference type="Proteomes" id="UP000799536">
    <property type="component" value="Unassembled WGS sequence"/>
</dbReference>
<name>A0A9P4JHT6_9PLEO</name>
<keyword evidence="1" id="KW-0472">Membrane</keyword>
<accession>A0A9P4JHT6</accession>
<keyword evidence="1" id="KW-1133">Transmembrane helix</keyword>
<feature type="transmembrane region" description="Helical" evidence="1">
    <location>
        <begin position="99"/>
        <end position="117"/>
    </location>
</feature>
<dbReference type="AlphaFoldDB" id="A0A9P4JHT6"/>
<keyword evidence="3" id="KW-1185">Reference proteome</keyword>
<sequence>MPSDATSSTLPRAQSRTGFQRLFKTIADALYVIGVGDPQGCYVLNIRERIIGTLASIHRATVISPDEIPNIEFAATYDDLPTRGSDKIDWASLVVQMNLTYGSYLTMAFGLGIWSAYPAMQIRQKLIEVSKNLSWSNIKNVDHSNRNSTFLTIEALCNYMSSYKLKAHPTPVV</sequence>
<evidence type="ECO:0000256" key="1">
    <source>
        <dbReference type="SAM" id="Phobius"/>
    </source>
</evidence>
<comment type="caution">
    <text evidence="2">The sequence shown here is derived from an EMBL/GenBank/DDBJ whole genome shotgun (WGS) entry which is preliminary data.</text>
</comment>
<reference evidence="2" key="1">
    <citation type="journal article" date="2020" name="Stud. Mycol.">
        <title>101 Dothideomycetes genomes: a test case for predicting lifestyles and emergence of pathogens.</title>
        <authorList>
            <person name="Haridas S."/>
            <person name="Albert R."/>
            <person name="Binder M."/>
            <person name="Bloem J."/>
            <person name="Labutti K."/>
            <person name="Salamov A."/>
            <person name="Andreopoulos B."/>
            <person name="Baker S."/>
            <person name="Barry K."/>
            <person name="Bills G."/>
            <person name="Bluhm B."/>
            <person name="Cannon C."/>
            <person name="Castanera R."/>
            <person name="Culley D."/>
            <person name="Daum C."/>
            <person name="Ezra D."/>
            <person name="Gonzalez J."/>
            <person name="Henrissat B."/>
            <person name="Kuo A."/>
            <person name="Liang C."/>
            <person name="Lipzen A."/>
            <person name="Lutzoni F."/>
            <person name="Magnuson J."/>
            <person name="Mondo S."/>
            <person name="Nolan M."/>
            <person name="Ohm R."/>
            <person name="Pangilinan J."/>
            <person name="Park H.-J."/>
            <person name="Ramirez L."/>
            <person name="Alfaro M."/>
            <person name="Sun H."/>
            <person name="Tritt A."/>
            <person name="Yoshinaga Y."/>
            <person name="Zwiers L.-H."/>
            <person name="Turgeon B."/>
            <person name="Goodwin S."/>
            <person name="Spatafora J."/>
            <person name="Crous P."/>
            <person name="Grigoriev I."/>
        </authorList>
    </citation>
    <scope>NUCLEOTIDE SEQUENCE</scope>
    <source>
        <strain evidence="2">ATCC 74209</strain>
    </source>
</reference>
<dbReference type="EMBL" id="ML994327">
    <property type="protein sequence ID" value="KAF2196768.1"/>
    <property type="molecule type" value="Genomic_DNA"/>
</dbReference>